<keyword evidence="3" id="KW-0731">Sigma factor</keyword>
<dbReference type="SUPFAM" id="SSF88659">
    <property type="entry name" value="Sigma3 and sigma4 domains of RNA polymerase sigma factors"/>
    <property type="match status" value="1"/>
</dbReference>
<evidence type="ECO:0000313" key="9">
    <source>
        <dbReference type="Proteomes" id="UP001185069"/>
    </source>
</evidence>
<evidence type="ECO:0000259" key="6">
    <source>
        <dbReference type="Pfam" id="PF04542"/>
    </source>
</evidence>
<feature type="domain" description="RNA polymerase sigma-70 region 4" evidence="7">
    <location>
        <begin position="114"/>
        <end position="162"/>
    </location>
</feature>
<comment type="caution">
    <text evidence="8">The sequence shown here is derived from an EMBL/GenBank/DDBJ whole genome shotgun (WGS) entry which is preliminary data.</text>
</comment>
<gene>
    <name evidence="8" type="ORF">JOE69_000211</name>
</gene>
<dbReference type="Gene3D" id="1.10.10.10">
    <property type="entry name" value="Winged helix-like DNA-binding domain superfamily/Winged helix DNA-binding domain"/>
    <property type="match status" value="1"/>
</dbReference>
<dbReference type="Pfam" id="PF04545">
    <property type="entry name" value="Sigma70_r4"/>
    <property type="match status" value="1"/>
</dbReference>
<dbReference type="NCBIfam" id="NF007227">
    <property type="entry name" value="PRK09645.1"/>
    <property type="match status" value="1"/>
</dbReference>
<dbReference type="Proteomes" id="UP001185069">
    <property type="component" value="Unassembled WGS sequence"/>
</dbReference>
<protein>
    <submittedName>
        <fullName evidence="8">RNA polymerase sigma-70 factor (ECF subfamily)</fullName>
    </submittedName>
</protein>
<dbReference type="PANTHER" id="PTHR43133">
    <property type="entry name" value="RNA POLYMERASE ECF-TYPE SIGMA FACTO"/>
    <property type="match status" value="1"/>
</dbReference>
<organism evidence="8 9">
    <name type="scientific">Arthrobacter russicus</name>
    <dbReference type="NCBI Taxonomy" id="172040"/>
    <lineage>
        <taxon>Bacteria</taxon>
        <taxon>Bacillati</taxon>
        <taxon>Actinomycetota</taxon>
        <taxon>Actinomycetes</taxon>
        <taxon>Micrococcales</taxon>
        <taxon>Micrococcaceae</taxon>
        <taxon>Arthrobacter</taxon>
    </lineage>
</organism>
<dbReference type="EMBL" id="JAVDQF010000001">
    <property type="protein sequence ID" value="MDR6267973.1"/>
    <property type="molecule type" value="Genomic_DNA"/>
</dbReference>
<evidence type="ECO:0000256" key="3">
    <source>
        <dbReference type="ARBA" id="ARBA00023082"/>
    </source>
</evidence>
<keyword evidence="9" id="KW-1185">Reference proteome</keyword>
<dbReference type="InterPro" id="IPR013325">
    <property type="entry name" value="RNA_pol_sigma_r2"/>
</dbReference>
<reference evidence="8 9" key="1">
    <citation type="submission" date="2023-07" db="EMBL/GenBank/DDBJ databases">
        <title>Sequencing the genomes of 1000 actinobacteria strains.</title>
        <authorList>
            <person name="Klenk H.-P."/>
        </authorList>
    </citation>
    <scope>NUCLEOTIDE SEQUENCE [LARGE SCALE GENOMIC DNA]</scope>
    <source>
        <strain evidence="8 9">DSM 14555</strain>
    </source>
</reference>
<dbReference type="InterPro" id="IPR014284">
    <property type="entry name" value="RNA_pol_sigma-70_dom"/>
</dbReference>
<dbReference type="RefSeq" id="WP_309795316.1">
    <property type="nucleotide sequence ID" value="NZ_BAAAHY010000006.1"/>
</dbReference>
<dbReference type="Pfam" id="PF04542">
    <property type="entry name" value="Sigma70_r2"/>
    <property type="match status" value="1"/>
</dbReference>
<dbReference type="SUPFAM" id="SSF88946">
    <property type="entry name" value="Sigma2 domain of RNA polymerase sigma factors"/>
    <property type="match status" value="1"/>
</dbReference>
<proteinExistence type="inferred from homology"/>
<evidence type="ECO:0000256" key="5">
    <source>
        <dbReference type="ARBA" id="ARBA00023163"/>
    </source>
</evidence>
<keyword evidence="4" id="KW-0238">DNA-binding</keyword>
<keyword evidence="5" id="KW-0804">Transcription</keyword>
<dbReference type="InterPro" id="IPR007630">
    <property type="entry name" value="RNA_pol_sigma70_r4"/>
</dbReference>
<sequence>MGHEHAEGQELLLRALHDAHAAELGRFVNRLTGDHAYAEDVTQETLFRAWQRPGVLERPEAAVRAWLFTVARNLVVDDWRSARNRHEVGTDAPPEQHQADATDRVLDSWLVSEALSGLSSEHRQVLVHGYYRSLSVREIAQALGVPEGTVKSRMHYALRAMKLALQERGVTQ</sequence>
<dbReference type="CDD" id="cd06171">
    <property type="entry name" value="Sigma70_r4"/>
    <property type="match status" value="1"/>
</dbReference>
<evidence type="ECO:0000256" key="2">
    <source>
        <dbReference type="ARBA" id="ARBA00023015"/>
    </source>
</evidence>
<evidence type="ECO:0000313" key="8">
    <source>
        <dbReference type="EMBL" id="MDR6267973.1"/>
    </source>
</evidence>
<evidence type="ECO:0000259" key="7">
    <source>
        <dbReference type="Pfam" id="PF04545"/>
    </source>
</evidence>
<dbReference type="InterPro" id="IPR013324">
    <property type="entry name" value="RNA_pol_sigma_r3/r4-like"/>
</dbReference>
<dbReference type="InterPro" id="IPR039425">
    <property type="entry name" value="RNA_pol_sigma-70-like"/>
</dbReference>
<dbReference type="InterPro" id="IPR007627">
    <property type="entry name" value="RNA_pol_sigma70_r2"/>
</dbReference>
<dbReference type="InterPro" id="IPR036388">
    <property type="entry name" value="WH-like_DNA-bd_sf"/>
</dbReference>
<dbReference type="PANTHER" id="PTHR43133:SF52">
    <property type="entry name" value="ECF RNA POLYMERASE SIGMA FACTOR SIGL"/>
    <property type="match status" value="1"/>
</dbReference>
<keyword evidence="2" id="KW-0805">Transcription regulation</keyword>
<dbReference type="Gene3D" id="1.10.1740.10">
    <property type="match status" value="1"/>
</dbReference>
<comment type="similarity">
    <text evidence="1">Belongs to the sigma-70 factor family. ECF subfamily.</text>
</comment>
<accession>A0ABU1J6J4</accession>
<name>A0ABU1J6J4_9MICC</name>
<dbReference type="NCBIfam" id="TIGR02937">
    <property type="entry name" value="sigma70-ECF"/>
    <property type="match status" value="1"/>
</dbReference>
<evidence type="ECO:0000256" key="1">
    <source>
        <dbReference type="ARBA" id="ARBA00010641"/>
    </source>
</evidence>
<feature type="domain" description="RNA polymerase sigma-70 region 2" evidence="6">
    <location>
        <begin position="18"/>
        <end position="83"/>
    </location>
</feature>
<evidence type="ECO:0000256" key="4">
    <source>
        <dbReference type="ARBA" id="ARBA00023125"/>
    </source>
</evidence>